<sequence>MEKKMKSRGGSIGDEEREIVTYLEMNKRDTPEKMLYDWSSSEKMLCDWSSPEVEHSIAASASTTRASSSRSVKGEIKACLRHTSLKRRTPFSR</sequence>
<organism evidence="1">
    <name type="scientific">Vitis vinifera</name>
    <name type="common">Grape</name>
    <dbReference type="NCBI Taxonomy" id="29760"/>
    <lineage>
        <taxon>Eukaryota</taxon>
        <taxon>Viridiplantae</taxon>
        <taxon>Streptophyta</taxon>
        <taxon>Embryophyta</taxon>
        <taxon>Tracheophyta</taxon>
        <taxon>Spermatophyta</taxon>
        <taxon>Magnoliopsida</taxon>
        <taxon>eudicotyledons</taxon>
        <taxon>Gunneridae</taxon>
        <taxon>Pentapetalae</taxon>
        <taxon>rosids</taxon>
        <taxon>Vitales</taxon>
        <taxon>Vitaceae</taxon>
        <taxon>Viteae</taxon>
        <taxon>Vitis</taxon>
    </lineage>
</organism>
<name>A5B3V5_VITVI</name>
<protein>
    <submittedName>
        <fullName evidence="1">Uncharacterized protein</fullName>
    </submittedName>
</protein>
<dbReference type="AlphaFoldDB" id="A5B3V5"/>
<dbReference type="EMBL" id="AM445734">
    <property type="protein sequence ID" value="CAN65195.1"/>
    <property type="molecule type" value="Genomic_DNA"/>
</dbReference>
<accession>A5B3V5</accession>
<evidence type="ECO:0000313" key="1">
    <source>
        <dbReference type="EMBL" id="CAN65195.1"/>
    </source>
</evidence>
<proteinExistence type="predicted"/>
<reference evidence="1" key="1">
    <citation type="journal article" date="2007" name="PLoS ONE">
        <title>The first genome sequence of an elite grapevine cultivar (Pinot noir Vitis vinifera L.): coping with a highly heterozygous genome.</title>
        <authorList>
            <person name="Velasco R."/>
            <person name="Zharkikh A."/>
            <person name="Troggio M."/>
            <person name="Cartwright D.A."/>
            <person name="Cestaro A."/>
            <person name="Pruss D."/>
            <person name="Pindo M."/>
            <person name="FitzGerald L.M."/>
            <person name="Vezzulli S."/>
            <person name="Reid J."/>
            <person name="Malacarne G."/>
            <person name="Iliev D."/>
            <person name="Coppola G."/>
            <person name="Wardell B."/>
            <person name="Micheletti D."/>
            <person name="Macalma T."/>
            <person name="Facci M."/>
            <person name="Mitchell J.T."/>
            <person name="Perazzolli M."/>
            <person name="Eldredge G."/>
            <person name="Gatto P."/>
            <person name="Oyzerski R."/>
            <person name="Moretto M."/>
            <person name="Gutin N."/>
            <person name="Stefanini M."/>
            <person name="Chen Y."/>
            <person name="Segala C."/>
            <person name="Davenport C."/>
            <person name="Dematte L."/>
            <person name="Mraz A."/>
            <person name="Battilana J."/>
            <person name="Stormo K."/>
            <person name="Costa F."/>
            <person name="Tao Q."/>
            <person name="Si-Ammour A."/>
            <person name="Harkins T."/>
            <person name="Lackey A."/>
            <person name="Perbost C."/>
            <person name="Taillon B."/>
            <person name="Stella A."/>
            <person name="Solovyev V."/>
            <person name="Fawcett J.A."/>
            <person name="Sterck L."/>
            <person name="Vandepoele K."/>
            <person name="Grando S.M."/>
            <person name="Toppo S."/>
            <person name="Moser C."/>
            <person name="Lanchbury J."/>
            <person name="Bogden R."/>
            <person name="Skolnick M."/>
            <person name="Sgaramella V."/>
            <person name="Bhatnagar S.K."/>
            <person name="Fontana P."/>
            <person name="Gutin A."/>
            <person name="Van de Peer Y."/>
            <person name="Salamini F."/>
            <person name="Viola R."/>
        </authorList>
    </citation>
    <scope>NUCLEOTIDE SEQUENCE</scope>
</reference>
<gene>
    <name evidence="1" type="ORF">VITISV_008709</name>
</gene>